<dbReference type="Proteomes" id="UP000659904">
    <property type="component" value="Unassembled WGS sequence"/>
</dbReference>
<evidence type="ECO:0000313" key="2">
    <source>
        <dbReference type="Proteomes" id="UP000659904"/>
    </source>
</evidence>
<gene>
    <name evidence="1" type="ORF">Cci01nite_73930</name>
</gene>
<comment type="caution">
    <text evidence="1">The sequence shown here is derived from an EMBL/GenBank/DDBJ whole genome shotgun (WGS) entry which is preliminary data.</text>
</comment>
<dbReference type="AlphaFoldDB" id="A0A8J3KJX5"/>
<accession>A0A8J3KJX5</accession>
<organism evidence="1 2">
    <name type="scientific">Catellatospora citrea</name>
    <dbReference type="NCBI Taxonomy" id="53366"/>
    <lineage>
        <taxon>Bacteria</taxon>
        <taxon>Bacillati</taxon>
        <taxon>Actinomycetota</taxon>
        <taxon>Actinomycetes</taxon>
        <taxon>Micromonosporales</taxon>
        <taxon>Micromonosporaceae</taxon>
        <taxon>Catellatospora</taxon>
    </lineage>
</organism>
<name>A0A8J3KJX5_9ACTN</name>
<reference evidence="1 2" key="1">
    <citation type="submission" date="2021-01" db="EMBL/GenBank/DDBJ databases">
        <title>Whole genome shotgun sequence of Catellatospora citrea NBRC 14495.</title>
        <authorList>
            <person name="Komaki H."/>
            <person name="Tamura T."/>
        </authorList>
    </citation>
    <scope>NUCLEOTIDE SEQUENCE [LARGE SCALE GENOMIC DNA]</scope>
    <source>
        <strain evidence="1 2">NBRC 14495</strain>
    </source>
</reference>
<dbReference type="PANTHER" id="PTHR34704">
    <property type="entry name" value="ATPASE"/>
    <property type="match status" value="1"/>
</dbReference>
<dbReference type="Gene3D" id="3.40.50.300">
    <property type="entry name" value="P-loop containing nucleotide triphosphate hydrolases"/>
    <property type="match status" value="1"/>
</dbReference>
<evidence type="ECO:0000313" key="1">
    <source>
        <dbReference type="EMBL" id="GIG02300.1"/>
    </source>
</evidence>
<dbReference type="SUPFAM" id="SSF46785">
    <property type="entry name" value="Winged helix' DNA-binding domain"/>
    <property type="match status" value="1"/>
</dbReference>
<dbReference type="InterPro" id="IPR036390">
    <property type="entry name" value="WH_DNA-bd_sf"/>
</dbReference>
<protein>
    <submittedName>
        <fullName evidence="1">ArsR family transcriptional regulator</fullName>
    </submittedName>
</protein>
<sequence length="481" mass="51883">MLAKPDNVFDRTAEWAALARFAGSPAASARFGVVSGRRRQGKTFLLDALARATGGFYFAATEDTELESLRRFGRALAARAGSGGEFQLHNWEDALRQLYAVVPDGLIIIDELPYLLAASPALASQLQQVLDPGGLARDTTSKLLVCGSAMAVMGGLLSGNAPLRGRASLELVVPPMDYRTAAEFWGVLDQPELAVLLHSVVGGTPAYRHEFVHSDAPADLADFGDWVIRTVLNPSVPLFREARYLLAEETGARDTPLYHGVLGAIALGHNTRGGIAGYLERPSTNISHPLTVLEDCGLVSKEPDAFRTGRSTYRIAEPLITFYSAVMRRNWSFLERGMAEQAWQAGQETFRAQVAGPHFEQLCREYALRNAVVLFGGPPSTVAAGTVADPAARSQIQVDVAVLGTEGQVLSLGEAKWKQTMGLPHLDRLHRARDLLAAKGHRTSGTRLACYSGAGFTPDLLRAAETENILLVDLPALYAQP</sequence>
<proteinExistence type="predicted"/>
<dbReference type="EMBL" id="BONH01000050">
    <property type="protein sequence ID" value="GIG02300.1"/>
    <property type="molecule type" value="Genomic_DNA"/>
</dbReference>
<dbReference type="InterPro" id="IPR027417">
    <property type="entry name" value="P-loop_NTPase"/>
</dbReference>
<keyword evidence="2" id="KW-1185">Reference proteome</keyword>
<dbReference type="PANTHER" id="PTHR34704:SF1">
    <property type="entry name" value="ATPASE"/>
    <property type="match status" value="1"/>
</dbReference>
<dbReference type="RefSeq" id="WP_120317497.1">
    <property type="nucleotide sequence ID" value="NZ_BONH01000050.1"/>
</dbReference>
<dbReference type="SUPFAM" id="SSF52540">
    <property type="entry name" value="P-loop containing nucleoside triphosphate hydrolases"/>
    <property type="match status" value="1"/>
</dbReference>